<keyword evidence="1" id="KW-1133">Transmembrane helix</keyword>
<feature type="transmembrane region" description="Helical" evidence="1">
    <location>
        <begin position="37"/>
        <end position="61"/>
    </location>
</feature>
<keyword evidence="1" id="KW-0472">Membrane</keyword>
<dbReference type="EMBL" id="JBDIZK010000019">
    <property type="protein sequence ID" value="MEN3749880.1"/>
    <property type="molecule type" value="Genomic_DNA"/>
</dbReference>
<evidence type="ECO:0000313" key="2">
    <source>
        <dbReference type="EMBL" id="MEN3749880.1"/>
    </source>
</evidence>
<accession>A0ABV0BF57</accession>
<gene>
    <name evidence="2" type="ORF">TPR58_22095</name>
</gene>
<comment type="caution">
    <text evidence="2">The sequence shown here is derived from an EMBL/GenBank/DDBJ whole genome shotgun (WGS) entry which is preliminary data.</text>
</comment>
<keyword evidence="3" id="KW-1185">Reference proteome</keyword>
<organism evidence="2 3">
    <name type="scientific">Sphingomonas rustica</name>
    <dbReference type="NCBI Taxonomy" id="3103142"/>
    <lineage>
        <taxon>Bacteria</taxon>
        <taxon>Pseudomonadati</taxon>
        <taxon>Pseudomonadota</taxon>
        <taxon>Alphaproteobacteria</taxon>
        <taxon>Sphingomonadales</taxon>
        <taxon>Sphingomonadaceae</taxon>
        <taxon>Sphingomonas</taxon>
    </lineage>
</organism>
<name>A0ABV0BF57_9SPHN</name>
<reference evidence="2 3" key="1">
    <citation type="submission" date="2024-05" db="EMBL/GenBank/DDBJ databases">
        <title>Sphingomonas sp. HF-S3 16S ribosomal RNA gene Genome sequencing and assembly.</title>
        <authorList>
            <person name="Lee H."/>
        </authorList>
    </citation>
    <scope>NUCLEOTIDE SEQUENCE [LARGE SCALE GENOMIC DNA]</scope>
    <source>
        <strain evidence="2 3">HF-S3</strain>
    </source>
</reference>
<feature type="transmembrane region" description="Helical" evidence="1">
    <location>
        <begin position="73"/>
        <end position="93"/>
    </location>
</feature>
<keyword evidence="1" id="KW-0812">Transmembrane</keyword>
<dbReference type="Proteomes" id="UP001427805">
    <property type="component" value="Unassembled WGS sequence"/>
</dbReference>
<sequence length="102" mass="11496">MRLLPRIIFFLVGIFQFFAVWDGVAYALGATSFLGKAFAFFVGIILTYIPLIGSAVGVYGATHAWDWSLAKSVLLFFWYVPVFLLMMIGSYFANRRPRGSQL</sequence>
<proteinExistence type="predicted"/>
<evidence type="ECO:0000313" key="3">
    <source>
        <dbReference type="Proteomes" id="UP001427805"/>
    </source>
</evidence>
<evidence type="ECO:0000256" key="1">
    <source>
        <dbReference type="SAM" id="Phobius"/>
    </source>
</evidence>
<dbReference type="RefSeq" id="WP_346248929.1">
    <property type="nucleotide sequence ID" value="NZ_JBDIZK010000019.1"/>
</dbReference>
<protein>
    <submittedName>
        <fullName evidence="2">Uncharacterized protein</fullName>
    </submittedName>
</protein>